<comment type="caution">
    <text evidence="1">The sequence shown here is derived from an EMBL/GenBank/DDBJ whole genome shotgun (WGS) entry which is preliminary data.</text>
</comment>
<gene>
    <name evidence="1" type="ORF">CARN7_1233</name>
</gene>
<proteinExistence type="predicted"/>
<accession>E6QT81</accession>
<evidence type="ECO:0000313" key="1">
    <source>
        <dbReference type="EMBL" id="CBI10453.1"/>
    </source>
</evidence>
<reference evidence="1" key="1">
    <citation type="submission" date="2009-10" db="EMBL/GenBank/DDBJ databases">
        <title>Diversity of trophic interactions inside an arsenic-rich microbial ecosystem.</title>
        <authorList>
            <person name="Bertin P.N."/>
            <person name="Heinrich-Salmeron A."/>
            <person name="Pelletier E."/>
            <person name="Goulhen-Chollet F."/>
            <person name="Arsene-Ploetze F."/>
            <person name="Gallien S."/>
            <person name="Calteau A."/>
            <person name="Vallenet D."/>
            <person name="Casiot C."/>
            <person name="Chane-Woon-Ming B."/>
            <person name="Giloteaux L."/>
            <person name="Barakat M."/>
            <person name="Bonnefoy V."/>
            <person name="Bruneel O."/>
            <person name="Chandler M."/>
            <person name="Cleiss J."/>
            <person name="Duran R."/>
            <person name="Elbaz-Poulichet F."/>
            <person name="Fonknechten N."/>
            <person name="Lauga B."/>
            <person name="Mornico D."/>
            <person name="Ortet P."/>
            <person name="Schaeffer C."/>
            <person name="Siguier P."/>
            <person name="Alexander Thil Smith A."/>
            <person name="Van Dorsselaer A."/>
            <person name="Weissenbach J."/>
            <person name="Medigue C."/>
            <person name="Le Paslier D."/>
        </authorList>
    </citation>
    <scope>NUCLEOTIDE SEQUENCE</scope>
</reference>
<dbReference type="AlphaFoldDB" id="E6QT81"/>
<sequence length="68" mass="7374">MSISISIYGVGCIKAAPANNLVLTLPIQNLYQLIFGAMMKGQQPFSPDISRRIGLRLIADTVTHLQSS</sequence>
<organism evidence="1">
    <name type="scientific">mine drainage metagenome</name>
    <dbReference type="NCBI Taxonomy" id="410659"/>
    <lineage>
        <taxon>unclassified sequences</taxon>
        <taxon>metagenomes</taxon>
        <taxon>ecological metagenomes</taxon>
    </lineage>
</organism>
<name>E6QT81_9ZZZZ</name>
<dbReference type="EMBL" id="CABR01000084">
    <property type="protein sequence ID" value="CBI10453.1"/>
    <property type="molecule type" value="Genomic_DNA"/>
</dbReference>
<protein>
    <submittedName>
        <fullName evidence="1">Uncharacterized protein</fullName>
    </submittedName>
</protein>